<name>A0ABQ8HLY1_9ROSI</name>
<evidence type="ECO:0000256" key="2">
    <source>
        <dbReference type="ARBA" id="ARBA00022729"/>
    </source>
</evidence>
<proteinExistence type="inferred from homology"/>
<sequence>MNFLVLPLLFLLATSTATASRLLPNPIHLFGPDSASEGHHVAGSLDCLSWRLAVEMNNLRNWDTIPEECDIYVGHYMLGHQYPSDCKLVADVAYDYAKGLELTGDGKDAWIFDVDDTCLSNAPYYYVDNTYKAKAYNKTEFVEWELKGEAPAVPGIVDLYDKLLELGFKIIFITGKSETTLRNITEYNMKNVGFHTWEKLILRETSEASLDKVEYKSKKRGEIVADGYRIWGNMGDQWSDLLGDNPGNRTFKLPMPMFYLK</sequence>
<keyword evidence="3 5" id="KW-0758">Storage protein</keyword>
<dbReference type="Gene3D" id="3.40.50.1000">
    <property type="entry name" value="HAD superfamily/HAD-like"/>
    <property type="match status" value="1"/>
</dbReference>
<dbReference type="InterPro" id="IPR023214">
    <property type="entry name" value="HAD_sf"/>
</dbReference>
<dbReference type="InterPro" id="IPR014403">
    <property type="entry name" value="APS1/VSP"/>
</dbReference>
<dbReference type="PANTHER" id="PTHR31284:SF19">
    <property type="entry name" value="VEGETATIVE STORAGE PROTEIN 1-RELATED"/>
    <property type="match status" value="1"/>
</dbReference>
<dbReference type="SUPFAM" id="SSF56784">
    <property type="entry name" value="HAD-like"/>
    <property type="match status" value="1"/>
</dbReference>
<dbReference type="InterPro" id="IPR005519">
    <property type="entry name" value="Acid_phosphat_B-like"/>
</dbReference>
<dbReference type="InterPro" id="IPR036412">
    <property type="entry name" value="HAD-like_sf"/>
</dbReference>
<organism evidence="7 8">
    <name type="scientific">Xanthoceras sorbifolium</name>
    <dbReference type="NCBI Taxonomy" id="99658"/>
    <lineage>
        <taxon>Eukaryota</taxon>
        <taxon>Viridiplantae</taxon>
        <taxon>Streptophyta</taxon>
        <taxon>Embryophyta</taxon>
        <taxon>Tracheophyta</taxon>
        <taxon>Spermatophyta</taxon>
        <taxon>Magnoliopsida</taxon>
        <taxon>eudicotyledons</taxon>
        <taxon>Gunneridae</taxon>
        <taxon>Pentapetalae</taxon>
        <taxon>rosids</taxon>
        <taxon>malvids</taxon>
        <taxon>Sapindales</taxon>
        <taxon>Sapindaceae</taxon>
        <taxon>Xanthoceroideae</taxon>
        <taxon>Xanthoceras</taxon>
    </lineage>
</organism>
<dbReference type="Proteomes" id="UP000827721">
    <property type="component" value="Unassembled WGS sequence"/>
</dbReference>
<evidence type="ECO:0000256" key="6">
    <source>
        <dbReference type="SAM" id="SignalP"/>
    </source>
</evidence>
<dbReference type="InterPro" id="IPR010028">
    <property type="entry name" value="Acid_phosphatase_pln"/>
</dbReference>
<evidence type="ECO:0000313" key="7">
    <source>
        <dbReference type="EMBL" id="KAH7565339.1"/>
    </source>
</evidence>
<dbReference type="PANTHER" id="PTHR31284">
    <property type="entry name" value="ACID PHOSPHATASE-LIKE PROTEIN"/>
    <property type="match status" value="1"/>
</dbReference>
<dbReference type="PIRSF" id="PIRSF002674">
    <property type="entry name" value="VSP"/>
    <property type="match status" value="1"/>
</dbReference>
<accession>A0ABQ8HLY1</accession>
<evidence type="ECO:0000256" key="3">
    <source>
        <dbReference type="ARBA" id="ARBA00022761"/>
    </source>
</evidence>
<evidence type="ECO:0000256" key="4">
    <source>
        <dbReference type="ARBA" id="ARBA00023180"/>
    </source>
</evidence>
<keyword evidence="8" id="KW-1185">Reference proteome</keyword>
<evidence type="ECO:0000256" key="5">
    <source>
        <dbReference type="PIRNR" id="PIRNR002674"/>
    </source>
</evidence>
<dbReference type="Pfam" id="PF03767">
    <property type="entry name" value="Acid_phosphat_B"/>
    <property type="match status" value="1"/>
</dbReference>
<gene>
    <name evidence="7" type="ORF">JRO89_XS09G0190500</name>
</gene>
<reference evidence="7 8" key="1">
    <citation type="submission" date="2021-02" db="EMBL/GenBank/DDBJ databases">
        <title>Plant Genome Project.</title>
        <authorList>
            <person name="Zhang R.-G."/>
        </authorList>
    </citation>
    <scope>NUCLEOTIDE SEQUENCE [LARGE SCALE GENOMIC DNA]</scope>
    <source>
        <tissue evidence="7">Leaves</tissue>
    </source>
</reference>
<evidence type="ECO:0000256" key="1">
    <source>
        <dbReference type="ARBA" id="ARBA00002410"/>
    </source>
</evidence>
<evidence type="ECO:0008006" key="9">
    <source>
        <dbReference type="Google" id="ProtNLM"/>
    </source>
</evidence>
<feature type="chain" id="PRO_5046538175" description="Acid phosphatase" evidence="6">
    <location>
        <begin position="20"/>
        <end position="261"/>
    </location>
</feature>
<keyword evidence="2 6" id="KW-0732">Signal</keyword>
<dbReference type="EMBL" id="JAFEMO010000009">
    <property type="protein sequence ID" value="KAH7565339.1"/>
    <property type="molecule type" value="Genomic_DNA"/>
</dbReference>
<keyword evidence="4" id="KW-0325">Glycoprotein</keyword>
<dbReference type="NCBIfam" id="TIGR01675">
    <property type="entry name" value="plant-AP"/>
    <property type="match status" value="1"/>
</dbReference>
<protein>
    <recommendedName>
        <fullName evidence="9">Acid phosphatase</fullName>
    </recommendedName>
</protein>
<dbReference type="CDD" id="cd07535">
    <property type="entry name" value="HAD_VSP"/>
    <property type="match status" value="1"/>
</dbReference>
<comment type="caution">
    <text evidence="7">The sequence shown here is derived from an EMBL/GenBank/DDBJ whole genome shotgun (WGS) entry which is preliminary data.</text>
</comment>
<feature type="signal peptide" evidence="6">
    <location>
        <begin position="1"/>
        <end position="19"/>
    </location>
</feature>
<comment type="function">
    <text evidence="1 5">May function as somatic storage protein during early seedling development.</text>
</comment>
<evidence type="ECO:0000313" key="8">
    <source>
        <dbReference type="Proteomes" id="UP000827721"/>
    </source>
</evidence>
<comment type="similarity">
    <text evidence="5">Belongs to the APS1/VSP family.</text>
</comment>